<keyword evidence="2" id="KW-1185">Reference proteome</keyword>
<gene>
    <name evidence="1" type="ORF">HCN50_20435</name>
</gene>
<protein>
    <submittedName>
        <fullName evidence="1">Uncharacterized protein</fullName>
    </submittedName>
</protein>
<dbReference type="Proteomes" id="UP000528734">
    <property type="component" value="Unassembled WGS sequence"/>
</dbReference>
<evidence type="ECO:0000313" key="2">
    <source>
        <dbReference type="Proteomes" id="UP000528734"/>
    </source>
</evidence>
<dbReference type="EMBL" id="JAAVLW010000006">
    <property type="protein sequence ID" value="NOJ48591.1"/>
    <property type="molecule type" value="Genomic_DNA"/>
</dbReference>
<reference evidence="1 2" key="1">
    <citation type="submission" date="2020-03" db="EMBL/GenBank/DDBJ databases">
        <title>Bradyrhizobium diversity isolated from nodules of Muelleranthus trifoliolatus.</title>
        <authorList>
            <person name="Klepa M."/>
            <person name="Helene L."/>
            <person name="Hungria M."/>
        </authorList>
    </citation>
    <scope>NUCLEOTIDE SEQUENCE [LARGE SCALE GENOMIC DNA]</scope>
    <source>
        <strain evidence="1 2">WSM 1744</strain>
    </source>
</reference>
<accession>A0A7Y4H6I8</accession>
<evidence type="ECO:0000313" key="1">
    <source>
        <dbReference type="EMBL" id="NOJ48591.1"/>
    </source>
</evidence>
<proteinExistence type="predicted"/>
<dbReference type="RefSeq" id="WP_171711456.1">
    <property type="nucleotide sequence ID" value="NZ_JAAVLW010000006.1"/>
</dbReference>
<name>A0A7Y4H6I8_9BRAD</name>
<sequence>MKAAMAIAKWLGLGICKHSPAASLDTRAACFFPGSIFPEIALEEKLIARGSPCRPRRNKLEMMHAAIGPPRRPG</sequence>
<organism evidence="1 2">
    <name type="scientific">Bradyrhizobium archetypum</name>
    <dbReference type="NCBI Taxonomy" id="2721160"/>
    <lineage>
        <taxon>Bacteria</taxon>
        <taxon>Pseudomonadati</taxon>
        <taxon>Pseudomonadota</taxon>
        <taxon>Alphaproteobacteria</taxon>
        <taxon>Hyphomicrobiales</taxon>
        <taxon>Nitrobacteraceae</taxon>
        <taxon>Bradyrhizobium</taxon>
    </lineage>
</organism>
<dbReference type="AlphaFoldDB" id="A0A7Y4H6I8"/>
<comment type="caution">
    <text evidence="1">The sequence shown here is derived from an EMBL/GenBank/DDBJ whole genome shotgun (WGS) entry which is preliminary data.</text>
</comment>